<feature type="region of interest" description="Disordered" evidence="1">
    <location>
        <begin position="702"/>
        <end position="754"/>
    </location>
</feature>
<dbReference type="GeneID" id="26641813"/>
<organism evidence="3 4">
    <name type="scientific">Mycobacterium phage Murucutumbu</name>
    <dbReference type="NCBI Taxonomy" id="1560286"/>
    <lineage>
        <taxon>Viruses</taxon>
        <taxon>Duplodnaviria</taxon>
        <taxon>Heunggongvirae</taxon>
        <taxon>Uroviricota</taxon>
        <taxon>Caudoviricetes</taxon>
        <taxon>Weiservirinae</taxon>
        <taxon>Anayavirus</taxon>
        <taxon>Anayavirus murucutumbu</taxon>
    </lineage>
</organism>
<accession>A0A0A0RU71</accession>
<dbReference type="Gene3D" id="2.60.120.260">
    <property type="entry name" value="Galactose-binding domain-like"/>
    <property type="match status" value="1"/>
</dbReference>
<evidence type="ECO:0000259" key="2">
    <source>
        <dbReference type="Pfam" id="PF21722"/>
    </source>
</evidence>
<dbReference type="KEGG" id="vg:26641813"/>
<dbReference type="EMBL" id="KM677211">
    <property type="protein sequence ID" value="AIW03014.1"/>
    <property type="molecule type" value="Genomic_DNA"/>
</dbReference>
<dbReference type="OrthoDB" id="530at10239"/>
<evidence type="ECO:0000313" key="3">
    <source>
        <dbReference type="EMBL" id="AIW03014.1"/>
    </source>
</evidence>
<protein>
    <submittedName>
        <fullName evidence="3">Minor tail protein</fullName>
    </submittedName>
</protein>
<dbReference type="Proteomes" id="UP000030211">
    <property type="component" value="Segment"/>
</dbReference>
<dbReference type="Pfam" id="PF21722">
    <property type="entry name" value="Gly_rich_2"/>
    <property type="match status" value="1"/>
</dbReference>
<dbReference type="RefSeq" id="YP_009215530.1">
    <property type="nucleotide sequence ID" value="NC_028978.1"/>
</dbReference>
<dbReference type="InterPro" id="IPR049304">
    <property type="entry name" value="Gly_rich_dom"/>
</dbReference>
<reference evidence="3 4" key="1">
    <citation type="submission" date="2014-09" db="EMBL/GenBank/DDBJ databases">
        <authorList>
            <person name="Maldonado-Vazquez N."/>
            <person name="Franco-Moreira L.J."/>
            <person name="Perez-Otero J."/>
            <person name="Alvelo-Aviles A.S."/>
            <person name="Andino-Figueroa P.C."/>
            <person name="Apiz-Saab J."/>
            <person name="Arroyo-Roldan J.G."/>
            <person name="Aviles-Rivera A."/>
            <person name="Cruz-Garcia L.G."/>
            <person name="Gomez-Garcia G."/>
            <person name="Gonzalez-Torres B.A."/>
            <person name="Grogan-Rivera S.M."/>
            <person name="Icazatti-Burtell A.M."/>
            <person name="Laboy-De-Jesus F.M."/>
            <person name="Marengo-Casul A.J."/>
            <person name="Megret-Gonzalez A.M."/>
            <person name="Melendez P.C."/>
            <person name="Molina-Rivera Z.K."/>
            <person name="Morales-Rivera A."/>
            <person name="Ortiz-Camacho K.C."/>
            <person name="Ortiz-Lopez E."/>
            <person name="Perez-Colon E.A."/>
            <person name="Ramos-Aponte K."/>
            <person name="Rivera-Dones A.E."/>
            <person name="Rivera-Garcia M.D."/>
            <person name="Rivera-Lebron J."/>
            <person name="Rivera-Medina Y.M."/>
            <person name="Rivera-Ortiz Y."/>
            <person name="Rodriguez-Lopez A."/>
            <person name="Rodriguez-Maldonado G."/>
            <person name="Rodriguez-Perez O.A."/>
            <person name="Sanchez-Henriquez C.D."/>
            <person name="Santiago-Ochoa D.A."/>
            <person name="Torres-Alvarez V.M."/>
            <person name="Zayas-Cruz A.D."/>
            <person name="Rubin M.R."/>
            <person name="Vazquez E."/>
            <person name="Anders K.R."/>
            <person name="Braun M.A."/>
            <person name="Delesalle V.A."/>
            <person name="Hughes L.E."/>
            <person name="Ware V.C."/>
            <person name="Bradley K.W."/>
            <person name="Barker L.P."/>
            <person name="Asai D.J."/>
            <person name="Bowman C.A."/>
            <person name="Russell D.A."/>
            <person name="Pope W.H."/>
            <person name="Jacobs-Sera D."/>
            <person name="Hendrix R.W."/>
            <person name="Hatfull G.F."/>
        </authorList>
    </citation>
    <scope>NUCLEOTIDE SEQUENCE [LARGE SCALE GENOMIC DNA]</scope>
</reference>
<sequence>MPPVFDRRALAVDRNPLLGLSPDPGKLPKLDPAMLWKQWIDGFKTLTGIDLSSPAALVASLGDLIGSALDPEKLIEALTKVFGYVGPPLASLEALAAWVNSQIFGLIDPRRLAQIPLGSIVQESPNLLTNGSFTDAIAIDDETGRWVRDTATYKSAPASARTTADGTIAELLSIDLIPVKPKQKLDIAGFVRWADLLASDGSIVIGLMEYGDAGEHRVMIKAVEGASGTQTTWQKIGGQYVVPDTGVDSVRVLLGVYDGATAGRVWFDELSASLGANLLPKSAVEGLVAELKAAFDSAEAAAKQFLDFLQNQWQAMLNGIKGGVGGAIEDLWNRLLHLTPDGLFDASQLVNVDNMPQLPPAVVAGIEGIENIGDTIQQAIDYLWSGFRRQTGQNKSFSSLAQAAQETSNDIQTAVHLATMHAGILSERRNKPAHWGLADTVEVSFPLTDIAYGTSAPTIPITAQSARMAFIRCGESATKGFVQWLGYGTPDAFYVNVYKMDADGNLAHLHTSPNLSNQLQATIGWEMYVFAGTDQTEVDPGDVLAVEFVVEGANAYNIAGCVTSWVPVHPSANTKHLGAVRGAALGGRAPATIPAELVSWSGTVPWVSIGISNVPPGYQPPTATEFDQVGQHTYEIPLWANYIDVIACGGGGGGGSSANFLTGQGGECGHWIAVTLVRGVDFAEDATTITVNIGEGGAGGPLNANAGRDGSPTALTWRKPDGSIGIATATGGQHGGPGPVHNSNNPNTASAGMGAPNYQYRGATYFGGPDASYAPGSTPGGGGAGGFSYSSGSAGGRGAAWLVARQSEDD</sequence>
<proteinExistence type="predicted"/>
<gene>
    <name evidence="3" type="ORF">MURUCUTUMBU_27</name>
</gene>
<feature type="domain" description="Glycine-rich" evidence="2">
    <location>
        <begin position="629"/>
        <end position="804"/>
    </location>
</feature>
<name>A0A0A0RU71_9CAUD</name>
<evidence type="ECO:0000256" key="1">
    <source>
        <dbReference type="SAM" id="MobiDB-lite"/>
    </source>
</evidence>
<keyword evidence="4" id="KW-1185">Reference proteome</keyword>
<evidence type="ECO:0000313" key="4">
    <source>
        <dbReference type="Proteomes" id="UP000030211"/>
    </source>
</evidence>
<feature type="compositionally biased region" description="Polar residues" evidence="1">
    <location>
        <begin position="741"/>
        <end position="750"/>
    </location>
</feature>